<evidence type="ECO:0000313" key="2">
    <source>
        <dbReference type="EMBL" id="PKT73400.1"/>
    </source>
</evidence>
<accession>A0A2I0SU09</accession>
<proteinExistence type="predicted"/>
<comment type="caution">
    <text evidence="2">The sequence shown here is derived from an EMBL/GenBank/DDBJ whole genome shotgun (WGS) entry which is preliminary data.</text>
</comment>
<feature type="region of interest" description="Disordered" evidence="1">
    <location>
        <begin position="19"/>
        <end position="67"/>
    </location>
</feature>
<dbReference type="EMBL" id="PJOS01000011">
    <property type="protein sequence ID" value="PKT73400.1"/>
    <property type="molecule type" value="Genomic_DNA"/>
</dbReference>
<reference evidence="2 3" key="1">
    <citation type="submission" date="2017-12" db="EMBL/GenBank/DDBJ databases">
        <title>Streptomyces populusis sp. nov., a novel endophytic actinobacterium isolated from stems of Populus adenopoda Maxim.</title>
        <authorList>
            <person name="Wang Z."/>
        </authorList>
    </citation>
    <scope>NUCLEOTIDE SEQUENCE [LARGE SCALE GENOMIC DNA]</scope>
    <source>
        <strain evidence="2 3">A249</strain>
    </source>
</reference>
<evidence type="ECO:0000313" key="3">
    <source>
        <dbReference type="Proteomes" id="UP000236178"/>
    </source>
</evidence>
<evidence type="ECO:0000256" key="1">
    <source>
        <dbReference type="SAM" id="MobiDB-lite"/>
    </source>
</evidence>
<name>A0A2I0SU09_9ACTN</name>
<sequence>MVGVFLVVVLLAAFLMGHRNSAKRRKSAPDPASPQIQRARREMEDPPRQGEGWSTPDEDPEQGHPHR</sequence>
<organism evidence="2 3">
    <name type="scientific">Streptomyces populi</name>
    <dbReference type="NCBI Taxonomy" id="2058924"/>
    <lineage>
        <taxon>Bacteria</taxon>
        <taxon>Bacillati</taxon>
        <taxon>Actinomycetota</taxon>
        <taxon>Actinomycetes</taxon>
        <taxon>Kitasatosporales</taxon>
        <taxon>Streptomycetaceae</taxon>
        <taxon>Streptomyces</taxon>
    </lineage>
</organism>
<dbReference type="AlphaFoldDB" id="A0A2I0SU09"/>
<keyword evidence="3" id="KW-1185">Reference proteome</keyword>
<protein>
    <submittedName>
        <fullName evidence="2">Uncharacterized protein</fullName>
    </submittedName>
</protein>
<gene>
    <name evidence="2" type="ORF">CW362_08605</name>
</gene>
<dbReference type="Proteomes" id="UP000236178">
    <property type="component" value="Unassembled WGS sequence"/>
</dbReference>
<feature type="compositionally biased region" description="Basic and acidic residues" evidence="1">
    <location>
        <begin position="39"/>
        <end position="48"/>
    </location>
</feature>